<name>A0A369C3F3_9GAMM</name>
<keyword evidence="7 8" id="KW-0131">Cell cycle</keyword>
<keyword evidence="6 8" id="KW-0449">Lipoprotein</keyword>
<evidence type="ECO:0000256" key="5">
    <source>
        <dbReference type="ARBA" id="ARBA00023237"/>
    </source>
</evidence>
<dbReference type="NCBIfam" id="TIGR02802">
    <property type="entry name" value="Pal_lipo"/>
    <property type="match status" value="1"/>
</dbReference>
<feature type="domain" description="OmpA-like" evidence="10">
    <location>
        <begin position="66"/>
        <end position="182"/>
    </location>
</feature>
<dbReference type="InterPro" id="IPR036737">
    <property type="entry name" value="OmpA-like_sf"/>
</dbReference>
<dbReference type="AlphaFoldDB" id="A0A369C3F3"/>
<keyword evidence="3 8" id="KW-0472">Membrane</keyword>
<dbReference type="Proteomes" id="UP000252707">
    <property type="component" value="Unassembled WGS sequence"/>
</dbReference>
<dbReference type="InterPro" id="IPR039001">
    <property type="entry name" value="Pal"/>
</dbReference>
<evidence type="ECO:0000256" key="8">
    <source>
        <dbReference type="HAMAP-Rule" id="MF_02204"/>
    </source>
</evidence>
<evidence type="ECO:0000256" key="9">
    <source>
        <dbReference type="SAM" id="SignalP"/>
    </source>
</evidence>
<evidence type="ECO:0000256" key="1">
    <source>
        <dbReference type="ARBA" id="ARBA00022618"/>
    </source>
</evidence>
<dbReference type="PANTHER" id="PTHR30329">
    <property type="entry name" value="STATOR ELEMENT OF FLAGELLAR MOTOR COMPLEX"/>
    <property type="match status" value="1"/>
</dbReference>
<dbReference type="InterPro" id="IPR014169">
    <property type="entry name" value="Pal_lipo_C"/>
</dbReference>
<evidence type="ECO:0000313" key="12">
    <source>
        <dbReference type="Proteomes" id="UP000252707"/>
    </source>
</evidence>
<evidence type="ECO:0000313" key="11">
    <source>
        <dbReference type="EMBL" id="RCX28429.1"/>
    </source>
</evidence>
<dbReference type="PROSITE" id="PS01068">
    <property type="entry name" value="OMPA_1"/>
    <property type="match status" value="1"/>
</dbReference>
<comment type="subcellular location">
    <subcellularLocation>
        <location evidence="8">Cell outer membrane</location>
        <topology evidence="8">Lipid-anchor</topology>
    </subcellularLocation>
</comment>
<dbReference type="Gene3D" id="3.30.1330.60">
    <property type="entry name" value="OmpA-like domain"/>
    <property type="match status" value="1"/>
</dbReference>
<sequence>MFLRIGKFMGTIVVGLSLLGLAGCQTTGGLGQGEEGAAVDEAGAMSGGADARGAAAGGRFSSAALDDPNSPLANRVFYFDFDSFMIKDEDRSTISAHGEFLAANPDAKVRLEGHADERGSREYNIALGERRANAVRQLLQLQGVAAGQIETVSYGEERPAGLGHDEQSWSLNRRVELIYTRR</sequence>
<dbReference type="SUPFAM" id="SSF103088">
    <property type="entry name" value="OmpA-like"/>
    <property type="match status" value="1"/>
</dbReference>
<evidence type="ECO:0000256" key="4">
    <source>
        <dbReference type="ARBA" id="ARBA00023139"/>
    </source>
</evidence>
<accession>A0A369C3F3</accession>
<dbReference type="CDD" id="cd07185">
    <property type="entry name" value="OmpA_C-like"/>
    <property type="match status" value="1"/>
</dbReference>
<gene>
    <name evidence="8" type="primary">pal</name>
    <name evidence="11" type="ORF">DFQ59_107176</name>
</gene>
<feature type="chain" id="PRO_5016587169" description="Peptidoglycan-associated lipoprotein" evidence="9">
    <location>
        <begin position="23"/>
        <end position="182"/>
    </location>
</feature>
<evidence type="ECO:0000256" key="6">
    <source>
        <dbReference type="ARBA" id="ARBA00023288"/>
    </source>
</evidence>
<dbReference type="InterPro" id="IPR006665">
    <property type="entry name" value="OmpA-like"/>
</dbReference>
<feature type="signal peptide" evidence="9">
    <location>
        <begin position="1"/>
        <end position="22"/>
    </location>
</feature>
<keyword evidence="1 8" id="KW-0132">Cell division</keyword>
<dbReference type="PROSITE" id="PS51257">
    <property type="entry name" value="PROKAR_LIPOPROTEIN"/>
    <property type="match status" value="1"/>
</dbReference>
<dbReference type="InterPro" id="IPR006664">
    <property type="entry name" value="OMP_bac"/>
</dbReference>
<evidence type="ECO:0000259" key="10">
    <source>
        <dbReference type="PROSITE" id="PS51123"/>
    </source>
</evidence>
<keyword evidence="5 8" id="KW-0998">Cell outer membrane</keyword>
<evidence type="ECO:0000256" key="3">
    <source>
        <dbReference type="ARBA" id="ARBA00023136"/>
    </source>
</evidence>
<dbReference type="GO" id="GO:0009279">
    <property type="term" value="C:cell outer membrane"/>
    <property type="evidence" value="ECO:0007669"/>
    <property type="project" value="UniProtKB-SubCell"/>
</dbReference>
<dbReference type="InterPro" id="IPR050330">
    <property type="entry name" value="Bact_OuterMem_StrucFunc"/>
</dbReference>
<proteinExistence type="inferred from homology"/>
<organism evidence="11 12">
    <name type="scientific">Thioalbus denitrificans</name>
    <dbReference type="NCBI Taxonomy" id="547122"/>
    <lineage>
        <taxon>Bacteria</taxon>
        <taxon>Pseudomonadati</taxon>
        <taxon>Pseudomonadota</taxon>
        <taxon>Gammaproteobacteria</taxon>
        <taxon>Chromatiales</taxon>
        <taxon>Ectothiorhodospiraceae</taxon>
        <taxon>Thioalbus</taxon>
    </lineage>
</organism>
<dbReference type="GO" id="GO:0051301">
    <property type="term" value="P:cell division"/>
    <property type="evidence" value="ECO:0007669"/>
    <property type="project" value="UniProtKB-UniRule"/>
</dbReference>
<dbReference type="PRINTS" id="PR01021">
    <property type="entry name" value="OMPADOMAIN"/>
</dbReference>
<comment type="caution">
    <text evidence="11">The sequence shown here is derived from an EMBL/GenBank/DDBJ whole genome shotgun (WGS) entry which is preliminary data.</text>
</comment>
<reference evidence="11 12" key="1">
    <citation type="submission" date="2018-07" db="EMBL/GenBank/DDBJ databases">
        <title>Genomic Encyclopedia of Type Strains, Phase IV (KMG-IV): sequencing the most valuable type-strain genomes for metagenomic binning, comparative biology and taxonomic classification.</title>
        <authorList>
            <person name="Goeker M."/>
        </authorList>
    </citation>
    <scope>NUCLEOTIDE SEQUENCE [LARGE SCALE GENOMIC DNA]</scope>
    <source>
        <strain evidence="11 12">DSM 26407</strain>
    </source>
</reference>
<comment type="similarity">
    <text evidence="8">Belongs to the Pal lipoprotein family.</text>
</comment>
<dbReference type="InterPro" id="IPR006690">
    <property type="entry name" value="OMPA-like_CS"/>
</dbReference>
<evidence type="ECO:0000256" key="7">
    <source>
        <dbReference type="ARBA" id="ARBA00023306"/>
    </source>
</evidence>
<dbReference type="Pfam" id="PF00691">
    <property type="entry name" value="OmpA"/>
    <property type="match status" value="1"/>
</dbReference>
<evidence type="ECO:0000256" key="2">
    <source>
        <dbReference type="ARBA" id="ARBA00022729"/>
    </source>
</evidence>
<keyword evidence="2 8" id="KW-0732">Signal</keyword>
<dbReference type="RefSeq" id="WP_114280360.1">
    <property type="nucleotide sequence ID" value="NZ_QPJY01000007.1"/>
</dbReference>
<dbReference type="PROSITE" id="PS51123">
    <property type="entry name" value="OMPA_2"/>
    <property type="match status" value="1"/>
</dbReference>
<dbReference type="OrthoDB" id="9809164at2"/>
<comment type="subunit">
    <text evidence="8">The Tol-Pal system is composed of five core proteins: the inner membrane proteins TolA, TolQ and TolR, the periplasmic protein TolB and the outer membrane protein Pal. They form a network linking the inner and outer membranes and the peptidoglycan layer.</text>
</comment>
<dbReference type="PANTHER" id="PTHR30329:SF21">
    <property type="entry name" value="LIPOPROTEIN YIAD-RELATED"/>
    <property type="match status" value="1"/>
</dbReference>
<keyword evidence="12" id="KW-1185">Reference proteome</keyword>
<comment type="function">
    <text evidence="8">Part of the Tol-Pal system, which plays a role in outer membrane invagination during cell division and is important for maintaining outer membrane integrity.</text>
</comment>
<keyword evidence="4 8" id="KW-0564">Palmitate</keyword>
<protein>
    <recommendedName>
        <fullName evidence="8">Peptidoglycan-associated lipoprotein</fullName>
        <shortName evidence="8">PAL</shortName>
    </recommendedName>
</protein>
<dbReference type="EMBL" id="QPJY01000007">
    <property type="protein sequence ID" value="RCX28429.1"/>
    <property type="molecule type" value="Genomic_DNA"/>
</dbReference>
<dbReference type="HAMAP" id="MF_02204">
    <property type="entry name" value="Pal"/>
    <property type="match status" value="1"/>
</dbReference>